<dbReference type="Gene3D" id="2.60.40.2610">
    <property type="entry name" value="Outer membrane usher protein FimD, plug domain"/>
    <property type="match status" value="1"/>
</dbReference>
<comment type="similarity">
    <text evidence="2">Belongs to the fimbrial export usher family.</text>
</comment>
<dbReference type="InterPro" id="IPR025885">
    <property type="entry name" value="PapC_N"/>
</dbReference>
<keyword evidence="8" id="KW-0998">Cell outer membrane</keyword>
<comment type="subcellular location">
    <subcellularLocation>
        <location evidence="1">Cell outer membrane</location>
        <topology evidence="1">Multi-pass membrane protein</topology>
    </subcellularLocation>
</comment>
<dbReference type="Gene3D" id="2.60.40.3110">
    <property type="match status" value="1"/>
</dbReference>
<reference evidence="12 13" key="1">
    <citation type="journal article" date="2024" name="Chem. Sci.">
        <title>Discovery of megapolipeptins by genome mining of a Burkholderiales bacteria collection.</title>
        <authorList>
            <person name="Paulo B.S."/>
            <person name="Recchia M.J.J."/>
            <person name="Lee S."/>
            <person name="Fergusson C.H."/>
            <person name="Romanowski S.B."/>
            <person name="Hernandez A."/>
            <person name="Krull N."/>
            <person name="Liu D.Y."/>
            <person name="Cavanagh H."/>
            <person name="Bos A."/>
            <person name="Gray C.A."/>
            <person name="Murphy B.T."/>
            <person name="Linington R.G."/>
            <person name="Eustaquio A.S."/>
        </authorList>
    </citation>
    <scope>NUCLEOTIDE SEQUENCE [LARGE SCALE GENOMIC DNA]</scope>
    <source>
        <strain evidence="12 13">RL21-008-BIB-A</strain>
    </source>
</reference>
<keyword evidence="4" id="KW-1134">Transmembrane beta strand</keyword>
<evidence type="ECO:0000259" key="10">
    <source>
        <dbReference type="Pfam" id="PF13953"/>
    </source>
</evidence>
<comment type="caution">
    <text evidence="12">The sequence shown here is derived from an EMBL/GenBank/DDBJ whole genome shotgun (WGS) entry which is preliminary data.</text>
</comment>
<sequence>MLQGNDAAASEMNKHNKIFRLKPLTAMILSALAASVSYVGTTQAATGISLAQVEFNDQFLPQRNGKPVDVSRFMTTNPVMPGVYNSDIYVNGNWIGRTDVIFRTIGGADSASPCVTKAMLEMAGIDFERLSPEALEKLAASSTSGACLQLGELISDATAQYDSSDLRLDLSLPQISLRRSARGYISPEFWDKGVNAGILSYNFNAFRVQGNGTPSNTSYYLGLNGGINVGDWRLRNNSSMTKQSGGERRFQNIATYLQRDIVPLRSQLLIGDSYTSGQLFDSIGFRGVRLASDDRMLPDTQGGYAPIVRGIARSNARVRVMQNGNLLYETTVAPGQFEINDLYPTGYGGDLNVEVLEADGSRQSFLVPYASIAQLLRPGNSRYSVTAGRTRNATQSTNVNFTQATYERGMTNDLTLFTGAILASDYLSILGGTAFNTPLGAMSAGLTHSHAKVAQGDTRNGQSLRLDYSKAINETGTNFSLAAYRYSSSGFLRLQDMLSAKDFVAQGRSARNVDLQRHQLQLVINQALGATRGSLYVSGSSQNYWNRAGSNTQFQLGYNNTSGVFTYNFSIQRQRDLNTGATDTQYYASVSFPLGREAQSPTLSTSVTRSDRGGSSMQSTLNGTAGSDNAFSYSVTGTRDQSASTASANADYRSTYANLGASVGRSSNGSSQSSARVAGAIVAHPGGVTLSQYVGETIGVVEAKDAGGAAVNTAGVRVDGRGYAVVPYLTPYRLNEVALDPKGLSTDVELSSTSQRVAPRAGSVVMLKYATITGRSVLIQVQMPKGESLPFGAEAIDEHGNVVGLAGQGGRIFMRAAEKDSGKLLVKWGSEANEQCSLNYSLPKRDEEAKGVIFDNITAACIAEGK</sequence>
<dbReference type="InterPro" id="IPR025949">
    <property type="entry name" value="PapC-like_C"/>
</dbReference>
<dbReference type="Pfam" id="PF13953">
    <property type="entry name" value="PapC_C"/>
    <property type="match status" value="1"/>
</dbReference>
<dbReference type="SUPFAM" id="SSF141729">
    <property type="entry name" value="FimD N-terminal domain-like"/>
    <property type="match status" value="1"/>
</dbReference>
<evidence type="ECO:0000256" key="9">
    <source>
        <dbReference type="SAM" id="MobiDB-lite"/>
    </source>
</evidence>
<evidence type="ECO:0000256" key="5">
    <source>
        <dbReference type="ARBA" id="ARBA00022692"/>
    </source>
</evidence>
<dbReference type="InterPro" id="IPR000015">
    <property type="entry name" value="Fimb_usher"/>
</dbReference>
<evidence type="ECO:0000259" key="11">
    <source>
        <dbReference type="Pfam" id="PF13954"/>
    </source>
</evidence>
<dbReference type="InterPro" id="IPR043142">
    <property type="entry name" value="PapC-like_C_sf"/>
</dbReference>
<evidence type="ECO:0000256" key="6">
    <source>
        <dbReference type="ARBA" id="ARBA00022729"/>
    </source>
</evidence>
<dbReference type="RefSeq" id="WP_408155016.1">
    <property type="nucleotide sequence ID" value="NZ_JAQQFM010000002.1"/>
</dbReference>
<keyword evidence="5" id="KW-0812">Transmembrane</keyword>
<dbReference type="EMBL" id="JAQQFM010000002">
    <property type="protein sequence ID" value="MFL9923398.1"/>
    <property type="molecule type" value="Genomic_DNA"/>
</dbReference>
<accession>A0ABW9A6L7</accession>
<organism evidence="12 13">
    <name type="scientific">Herbaspirillum lusitanum</name>
    <dbReference type="NCBI Taxonomy" id="213312"/>
    <lineage>
        <taxon>Bacteria</taxon>
        <taxon>Pseudomonadati</taxon>
        <taxon>Pseudomonadota</taxon>
        <taxon>Betaproteobacteria</taxon>
        <taxon>Burkholderiales</taxon>
        <taxon>Oxalobacteraceae</taxon>
        <taxon>Herbaspirillum</taxon>
    </lineage>
</organism>
<dbReference type="Pfam" id="PF13954">
    <property type="entry name" value="PapC_N"/>
    <property type="match status" value="1"/>
</dbReference>
<dbReference type="Gene3D" id="2.60.40.2070">
    <property type="match status" value="1"/>
</dbReference>
<keyword evidence="13" id="KW-1185">Reference proteome</keyword>
<protein>
    <submittedName>
        <fullName evidence="12">Fimbrial biogenesis outer membrane usher protein</fullName>
    </submittedName>
</protein>
<keyword evidence="3" id="KW-0813">Transport</keyword>
<evidence type="ECO:0000256" key="3">
    <source>
        <dbReference type="ARBA" id="ARBA00022448"/>
    </source>
</evidence>
<proteinExistence type="inferred from homology"/>
<dbReference type="Gene3D" id="3.10.20.410">
    <property type="match status" value="1"/>
</dbReference>
<evidence type="ECO:0000256" key="7">
    <source>
        <dbReference type="ARBA" id="ARBA00023136"/>
    </source>
</evidence>
<evidence type="ECO:0000256" key="1">
    <source>
        <dbReference type="ARBA" id="ARBA00004571"/>
    </source>
</evidence>
<dbReference type="Proteomes" id="UP001629246">
    <property type="component" value="Unassembled WGS sequence"/>
</dbReference>
<feature type="domain" description="PapC-like C-terminal" evidence="10">
    <location>
        <begin position="778"/>
        <end position="844"/>
    </location>
</feature>
<dbReference type="PANTHER" id="PTHR30451:SF20">
    <property type="entry name" value="FIMBRIAE USHER"/>
    <property type="match status" value="1"/>
</dbReference>
<dbReference type="Pfam" id="PF00577">
    <property type="entry name" value="Usher"/>
    <property type="match status" value="1"/>
</dbReference>
<dbReference type="InterPro" id="IPR042186">
    <property type="entry name" value="FimD_plug_dom"/>
</dbReference>
<evidence type="ECO:0000313" key="12">
    <source>
        <dbReference type="EMBL" id="MFL9923398.1"/>
    </source>
</evidence>
<gene>
    <name evidence="12" type="ORF">PQR62_03910</name>
</gene>
<name>A0ABW9A6L7_9BURK</name>
<evidence type="ECO:0000313" key="13">
    <source>
        <dbReference type="Proteomes" id="UP001629246"/>
    </source>
</evidence>
<dbReference type="PANTHER" id="PTHR30451">
    <property type="entry name" value="OUTER MEMBRANE USHER PROTEIN"/>
    <property type="match status" value="1"/>
</dbReference>
<evidence type="ECO:0000256" key="8">
    <source>
        <dbReference type="ARBA" id="ARBA00023237"/>
    </source>
</evidence>
<feature type="region of interest" description="Disordered" evidence="9">
    <location>
        <begin position="598"/>
        <end position="624"/>
    </location>
</feature>
<keyword evidence="7" id="KW-0472">Membrane</keyword>
<keyword evidence="6" id="KW-0732">Signal</keyword>
<feature type="compositionally biased region" description="Polar residues" evidence="9">
    <location>
        <begin position="599"/>
        <end position="624"/>
    </location>
</feature>
<dbReference type="InterPro" id="IPR037224">
    <property type="entry name" value="PapC_N_sf"/>
</dbReference>
<evidence type="ECO:0000256" key="4">
    <source>
        <dbReference type="ARBA" id="ARBA00022452"/>
    </source>
</evidence>
<feature type="domain" description="PapC N-terminal" evidence="11">
    <location>
        <begin position="54"/>
        <end position="205"/>
    </location>
</feature>
<evidence type="ECO:0000256" key="2">
    <source>
        <dbReference type="ARBA" id="ARBA00008064"/>
    </source>
</evidence>